<keyword evidence="2" id="KW-1185">Reference proteome</keyword>
<protein>
    <submittedName>
        <fullName evidence="1">Uncharacterized protein</fullName>
    </submittedName>
</protein>
<sequence>MTTQTDQEQTDQEWEWETAGPVTLPRLGAWERLEDDDAAMVLAHPAVPSGTFRPNLVLRIGDADGASLATLSTRAVIATLQSLPQAHVVGHEEAVLSGVPARRQKFTYTEAGQAVCVVRWFCIVGTQAIEFTCSFGPEQMTGMESLLYRMASLARIEEAAGIPVTGAPEPAQDAMASEHLGRPLEDLSRIAAVQPYRSTGPIVGDAAYQLLLDSAARGGAGIAGRFRYRDEVAELAAAGLMERGGALTAQARHLLAPLDSGSFSFFVGAQRADLATTIEVRVGAGGALLASGPAPAVSPEARVPKLGQLQIDVVTAAQLPATLVSWLGVGPAWSYIGEHVVLPQEAFADRLRTGSGEAPGEDDSLTRLWAQPWLGWTVQETGTSSPQHTWLSAGSAGQHLVYTNTTGGVELEPFASSAVWSVLARYVHDGLLRTGAR</sequence>
<name>A0A2S5J2D2_9MICC</name>
<evidence type="ECO:0000313" key="1">
    <source>
        <dbReference type="EMBL" id="PPB50964.1"/>
    </source>
</evidence>
<proteinExistence type="predicted"/>
<dbReference type="RefSeq" id="WP_104120226.1">
    <property type="nucleotide sequence ID" value="NZ_PRKW01000001.1"/>
</dbReference>
<accession>A0A2S5J2D2</accession>
<organism evidence="1 2">
    <name type="scientific">Arthrobacter pityocampae</name>
    <dbReference type="NCBI Taxonomy" id="547334"/>
    <lineage>
        <taxon>Bacteria</taxon>
        <taxon>Bacillati</taxon>
        <taxon>Actinomycetota</taxon>
        <taxon>Actinomycetes</taxon>
        <taxon>Micrococcales</taxon>
        <taxon>Micrococcaceae</taxon>
        <taxon>Arthrobacter</taxon>
    </lineage>
</organism>
<dbReference type="EMBL" id="PRKW01000001">
    <property type="protein sequence ID" value="PPB50964.1"/>
    <property type="molecule type" value="Genomic_DNA"/>
</dbReference>
<dbReference type="Proteomes" id="UP000239297">
    <property type="component" value="Unassembled WGS sequence"/>
</dbReference>
<dbReference type="Gene3D" id="3.40.1000.10">
    <property type="entry name" value="Mog1/PsbP, alpha/beta/alpha sandwich"/>
    <property type="match status" value="1"/>
</dbReference>
<dbReference type="OrthoDB" id="4863923at2"/>
<evidence type="ECO:0000313" key="2">
    <source>
        <dbReference type="Proteomes" id="UP000239297"/>
    </source>
</evidence>
<gene>
    <name evidence="1" type="ORF">C4K88_03660</name>
</gene>
<dbReference type="AlphaFoldDB" id="A0A2S5J2D2"/>
<comment type="caution">
    <text evidence="1">The sequence shown here is derived from an EMBL/GenBank/DDBJ whole genome shotgun (WGS) entry which is preliminary data.</text>
</comment>
<reference evidence="1 2" key="1">
    <citation type="journal article" date="2014" name="Int. J. Syst. Evol. Microbiol.">
        <title>Arthrobacter pityocampae sp. nov., isolated from Thaumetopoea pityocampa (Lep., Thaumetopoeidae).</title>
        <authorList>
            <person name="Ince I.A."/>
            <person name="Demirbag Z."/>
            <person name="Kati H."/>
        </authorList>
    </citation>
    <scope>NUCLEOTIDE SEQUENCE [LARGE SCALE GENOMIC DNA]</scope>
    <source>
        <strain evidence="1 2">Tp2</strain>
    </source>
</reference>